<dbReference type="InterPro" id="IPR013103">
    <property type="entry name" value="RVT_2"/>
</dbReference>
<dbReference type="CDD" id="cd09272">
    <property type="entry name" value="RNase_HI_RT_Ty1"/>
    <property type="match status" value="1"/>
</dbReference>
<dbReference type="AlphaFoldDB" id="A0A699GRP3"/>
<evidence type="ECO:0000259" key="3">
    <source>
        <dbReference type="Pfam" id="PF25597"/>
    </source>
</evidence>
<comment type="caution">
    <text evidence="4">The sequence shown here is derived from an EMBL/GenBank/DDBJ whole genome shotgun (WGS) entry which is preliminary data.</text>
</comment>
<dbReference type="SUPFAM" id="SSF56672">
    <property type="entry name" value="DNA/RNA polymerases"/>
    <property type="match status" value="1"/>
</dbReference>
<evidence type="ECO:0000259" key="2">
    <source>
        <dbReference type="Pfam" id="PF07727"/>
    </source>
</evidence>
<organism evidence="4">
    <name type="scientific">Tanacetum cinerariifolium</name>
    <name type="common">Dalmatian daisy</name>
    <name type="synonym">Chrysanthemum cinerariifolium</name>
    <dbReference type="NCBI Taxonomy" id="118510"/>
    <lineage>
        <taxon>Eukaryota</taxon>
        <taxon>Viridiplantae</taxon>
        <taxon>Streptophyta</taxon>
        <taxon>Embryophyta</taxon>
        <taxon>Tracheophyta</taxon>
        <taxon>Spermatophyta</taxon>
        <taxon>Magnoliopsida</taxon>
        <taxon>eudicotyledons</taxon>
        <taxon>Gunneridae</taxon>
        <taxon>Pentapetalae</taxon>
        <taxon>asterids</taxon>
        <taxon>campanulids</taxon>
        <taxon>Asterales</taxon>
        <taxon>Asteraceae</taxon>
        <taxon>Asteroideae</taxon>
        <taxon>Anthemideae</taxon>
        <taxon>Anthemidinae</taxon>
        <taxon>Tanacetum</taxon>
    </lineage>
</organism>
<name>A0A699GRP3_TANCI</name>
<feature type="compositionally biased region" description="Low complexity" evidence="1">
    <location>
        <begin position="1"/>
        <end position="22"/>
    </location>
</feature>
<dbReference type="EMBL" id="BKCJ010041370">
    <property type="protein sequence ID" value="GEV99534.1"/>
    <property type="molecule type" value="Genomic_DNA"/>
</dbReference>
<evidence type="ECO:0000256" key="1">
    <source>
        <dbReference type="SAM" id="MobiDB-lite"/>
    </source>
</evidence>
<dbReference type="Pfam" id="PF25597">
    <property type="entry name" value="SH3_retrovirus"/>
    <property type="match status" value="1"/>
</dbReference>
<gene>
    <name evidence="4" type="ORF">Tci_171511</name>
</gene>
<dbReference type="Pfam" id="PF07727">
    <property type="entry name" value="RVT_2"/>
    <property type="match status" value="1"/>
</dbReference>
<evidence type="ECO:0000313" key="4">
    <source>
        <dbReference type="EMBL" id="GEV99534.1"/>
    </source>
</evidence>
<dbReference type="InterPro" id="IPR057670">
    <property type="entry name" value="SH3_retrovirus"/>
</dbReference>
<feature type="region of interest" description="Disordered" evidence="1">
    <location>
        <begin position="1"/>
        <end position="56"/>
    </location>
</feature>
<feature type="domain" description="Reverse transcriptase Ty1/copia-type" evidence="2">
    <location>
        <begin position="376"/>
        <end position="508"/>
    </location>
</feature>
<feature type="compositionally biased region" description="Basic and acidic residues" evidence="1">
    <location>
        <begin position="31"/>
        <end position="52"/>
    </location>
</feature>
<dbReference type="PANTHER" id="PTHR11439">
    <property type="entry name" value="GAG-POL-RELATED RETROTRANSPOSON"/>
    <property type="match status" value="1"/>
</dbReference>
<feature type="domain" description="Retroviral polymerase SH3-like" evidence="3">
    <location>
        <begin position="138"/>
        <end position="183"/>
    </location>
</feature>
<dbReference type="InterPro" id="IPR043502">
    <property type="entry name" value="DNA/RNA_pol_sf"/>
</dbReference>
<protein>
    <submittedName>
        <fullName evidence="4">Putative ribonuclease H-like domain-containing protein</fullName>
    </submittedName>
</protein>
<sequence>MVRSGPGWSGPGRSSVRSGPTRRNLRVFGKTRPDRPDRRTKWSKTPDRDRTDYPSVQSGLCRAGPVFRSGSVLDLRCSALDRGIVLTRSRLVLLNAARPIATVVPQPTVKSLKLEINGGYVAFCGNLKGGKITGEDPLGKFNGKADEGFLVGYPVTSKAFRVFNNRTRIVQETLHINFLENQPNVAGSRPKWLFDIDTLTQSMNYQPVVAWNQPNLSAGIQENLAAGKVRKENISVQQYVVLPLWSMVSKNPQNTGADAAFNVKENEKEIHVSPSSSDKPKKHDEKAKREAKKRVLWIYPQDAPVTAVRPNPTNNTNSFNAADMPSLEDIVYSDDKEVVGAEADFYNLETNISVSPILTTRVYKDHHITQIIDLDYLDKVYKVVNALYGLHQAPRAWYETLATYLLENGFQKGKIDQTLFIKKQKGDILLVQVYVDDIIFGSTHKKLCKAFEKLMKDKFQTSSIGELTFFLGLQVKQNDDGIFISQDKYVAKILRKFGLIDGKSASTSIDTEKPLLKDPDGEDVDVHIYRSMIHSLMYLTSSRLDIMFVVCTCARFKITPKASHLHVVKRISDYAGASLDRKSTTRGCQFLSCRLISWQCKKQTVVTTSLTKAEYVAAASYYAQVLWIQNQLLDYGDYQAQAEGQEVRKEEEIKALWFKEDKEELDVDEDVTLVDVDTAVEMDADIQGRMEEDVTAVKEINAVEPEPIVFDDEKPISVAQAIRNMIAYLKNMAGYKMQYFKGMTYNQVRPIFEREYNKVQTFLKSNRDKEPIKKRVAKETLLQESFKKLRAEVEVPGSKDTLTVDPTEMSKEDVQNMLQIVPVAEFKVEALQVKYPLID</sequence>
<accession>A0A699GRP3</accession>
<feature type="region of interest" description="Disordered" evidence="1">
    <location>
        <begin position="266"/>
        <end position="287"/>
    </location>
</feature>
<feature type="compositionally biased region" description="Basic and acidic residues" evidence="1">
    <location>
        <begin position="278"/>
        <end position="287"/>
    </location>
</feature>
<dbReference type="PANTHER" id="PTHR11439:SF495">
    <property type="entry name" value="REVERSE TRANSCRIPTASE, RNA-DEPENDENT DNA POLYMERASE-RELATED"/>
    <property type="match status" value="1"/>
</dbReference>
<reference evidence="4" key="1">
    <citation type="journal article" date="2019" name="Sci. Rep.">
        <title>Draft genome of Tanacetum cinerariifolium, the natural source of mosquito coil.</title>
        <authorList>
            <person name="Yamashiro T."/>
            <person name="Shiraishi A."/>
            <person name="Satake H."/>
            <person name="Nakayama K."/>
        </authorList>
    </citation>
    <scope>NUCLEOTIDE SEQUENCE</scope>
</reference>
<proteinExistence type="predicted"/>